<evidence type="ECO:0000313" key="2">
    <source>
        <dbReference type="Proteomes" id="UP000006633"/>
    </source>
</evidence>
<gene>
    <name evidence="1" type="ordered locus">Snov_1358</name>
</gene>
<organism evidence="1 2">
    <name type="scientific">Ancylobacter novellus (strain ATCC 8093 / DSM 506 / JCM 20403 / CCM 1077 / IAM 12100 / NBRC 12443 / NCIMB 10456)</name>
    <name type="common">Starkeya novella</name>
    <dbReference type="NCBI Taxonomy" id="639283"/>
    <lineage>
        <taxon>Bacteria</taxon>
        <taxon>Pseudomonadati</taxon>
        <taxon>Pseudomonadota</taxon>
        <taxon>Alphaproteobacteria</taxon>
        <taxon>Hyphomicrobiales</taxon>
        <taxon>Xanthobacteraceae</taxon>
        <taxon>Ancylobacter</taxon>
    </lineage>
</organism>
<keyword evidence="2" id="KW-1185">Reference proteome</keyword>
<dbReference type="AlphaFoldDB" id="D7A8W3"/>
<dbReference type="eggNOG" id="ENOG5030ZQ0">
    <property type="taxonomic scope" value="Bacteria"/>
</dbReference>
<proteinExistence type="predicted"/>
<dbReference type="STRING" id="639283.Snov_1358"/>
<protein>
    <submittedName>
        <fullName evidence="1">Uncharacterized protein</fullName>
    </submittedName>
</protein>
<accession>D7A8W3</accession>
<name>D7A8W3_ANCN5</name>
<dbReference type="KEGG" id="sno:Snov_1358"/>
<reference evidence="1 2" key="1">
    <citation type="journal article" date="2012" name="Stand. Genomic Sci.">
        <title>Complete genome sequence of the facultatively chemolithoautotrophic and methylotrophic alpha Proteobacterium Starkeya novella type strain (ATCC 8093(T)).</title>
        <authorList>
            <person name="Kappler U."/>
            <person name="Davenport K."/>
            <person name="Beatson S."/>
            <person name="Lucas S."/>
            <person name="Lapidus A."/>
            <person name="Copeland A."/>
            <person name="Berry K.W."/>
            <person name="Glavina Del Rio T."/>
            <person name="Hammon N."/>
            <person name="Dalin E."/>
            <person name="Tice H."/>
            <person name="Pitluck S."/>
            <person name="Richardson P."/>
            <person name="Bruce D."/>
            <person name="Goodwin L.A."/>
            <person name="Han C."/>
            <person name="Tapia R."/>
            <person name="Detter J.C."/>
            <person name="Chang Y.J."/>
            <person name="Jeffries C.D."/>
            <person name="Land M."/>
            <person name="Hauser L."/>
            <person name="Kyrpides N.C."/>
            <person name="Goker M."/>
            <person name="Ivanova N."/>
            <person name="Klenk H.P."/>
            <person name="Woyke T."/>
        </authorList>
    </citation>
    <scope>NUCLEOTIDE SEQUENCE [LARGE SCALE GENOMIC DNA]</scope>
    <source>
        <strain evidence="2">ATCC 8093 / DSM 506 / JCM 20403 / CCM 1077 / IAM 12100 / NBRC 12443 / NCIMB 10456</strain>
    </source>
</reference>
<evidence type="ECO:0000313" key="1">
    <source>
        <dbReference type="EMBL" id="ADH88668.1"/>
    </source>
</evidence>
<dbReference type="Proteomes" id="UP000006633">
    <property type="component" value="Chromosome"/>
</dbReference>
<sequence>MEERHYTFCMSGGRRDARAHRMADARVSQELSHAMGLTSPPAARCPTLPGRLVEYRVMYPFDLFPLSLDLARLGLDAQEVVAERMTKLARGDLAAGIEAVRMVTEKTLALGEANAHLASAAASGKLDRAAPQIVALYRRKVRANRKRLRKR</sequence>
<dbReference type="HOGENOM" id="CLU_1730281_0_0_5"/>
<dbReference type="EMBL" id="CP002026">
    <property type="protein sequence ID" value="ADH88668.1"/>
    <property type="molecule type" value="Genomic_DNA"/>
</dbReference>